<dbReference type="InterPro" id="IPR006311">
    <property type="entry name" value="TAT_signal"/>
</dbReference>
<dbReference type="Proteomes" id="UP000182975">
    <property type="component" value="Unassembled WGS sequence"/>
</dbReference>
<evidence type="ECO:0000259" key="1">
    <source>
        <dbReference type="Pfam" id="PF09084"/>
    </source>
</evidence>
<evidence type="ECO:0000313" key="2">
    <source>
        <dbReference type="EMBL" id="SEO94386.1"/>
    </source>
</evidence>
<dbReference type="InterPro" id="IPR027939">
    <property type="entry name" value="NMT1/THI5"/>
</dbReference>
<dbReference type="NCBIfam" id="TIGR01409">
    <property type="entry name" value="TAT_signal_seq"/>
    <property type="match status" value="1"/>
</dbReference>
<dbReference type="EMBL" id="FOEC01000012">
    <property type="protein sequence ID" value="SEO94386.1"/>
    <property type="molecule type" value="Genomic_DNA"/>
</dbReference>
<protein>
    <submittedName>
        <fullName evidence="2">Tat (Twin-arginine translocation) pathway signal sequence</fullName>
    </submittedName>
</protein>
<dbReference type="PANTHER" id="PTHR31528">
    <property type="entry name" value="4-AMINO-5-HYDROXYMETHYL-2-METHYLPYRIMIDINE PHOSPHATE SYNTHASE THI11-RELATED"/>
    <property type="match status" value="1"/>
</dbReference>
<feature type="domain" description="SsuA/THI5-like" evidence="1">
    <location>
        <begin position="59"/>
        <end position="275"/>
    </location>
</feature>
<dbReference type="Gene3D" id="3.40.190.10">
    <property type="entry name" value="Periplasmic binding protein-like II"/>
    <property type="match status" value="2"/>
</dbReference>
<dbReference type="SUPFAM" id="SSF53850">
    <property type="entry name" value="Periplasmic binding protein-like II"/>
    <property type="match status" value="1"/>
</dbReference>
<dbReference type="InterPro" id="IPR015168">
    <property type="entry name" value="SsuA/THI5"/>
</dbReference>
<name>A0A1H8TU70_9ACTN</name>
<dbReference type="PANTHER" id="PTHR31528:SF3">
    <property type="entry name" value="THIAMINE BIOSYNTHESIS PROTEIN HI_0357-RELATED"/>
    <property type="match status" value="1"/>
</dbReference>
<sequence>MNLDAMKTALTRRSFLKTAGVAGAGIASAYALGGCDDNRQSASATNATELSLVLDYTPNTNHTGIYVAQSLGYYAEEGISLTIVSPPEDGADALIGAGSVQLGISYQDVMANYLASSTPLPYTAIGAVVQHNTSGIMSRQEDGITRPRAMEGHQYATWNQDVEQAMIRDIMAYDGGDYSKIELVPYAVDDEVAGLRSNAFDCVWVYEGWAVQNASLQNFAYSYFPFIDYDDSLDYYTPVIAANNEFLAKNADTARAFMRATRRGYEYAASNPSDAARILVEAVPELDAQLVAKSAEYLAGKYIDDASEWGYIDKDRWARFYQWLNDNGLVETTLDVDAGFTNDYLA</sequence>
<dbReference type="AlphaFoldDB" id="A0A1H8TU70"/>
<gene>
    <name evidence="2" type="ORF">SAMN02910314_01705</name>
</gene>
<dbReference type="GO" id="GO:0009228">
    <property type="term" value="P:thiamine biosynthetic process"/>
    <property type="evidence" value="ECO:0007669"/>
    <property type="project" value="InterPro"/>
</dbReference>
<dbReference type="RefSeq" id="WP_177168525.1">
    <property type="nucleotide sequence ID" value="NZ_CP011402.1"/>
</dbReference>
<keyword evidence="3" id="KW-1185">Reference proteome</keyword>
<organism evidence="2 3">
    <name type="scientific">Denitrobacterium detoxificans</name>
    <dbReference type="NCBI Taxonomy" id="79604"/>
    <lineage>
        <taxon>Bacteria</taxon>
        <taxon>Bacillati</taxon>
        <taxon>Actinomycetota</taxon>
        <taxon>Coriobacteriia</taxon>
        <taxon>Eggerthellales</taxon>
        <taxon>Eggerthellaceae</taxon>
        <taxon>Denitrobacterium</taxon>
    </lineage>
</organism>
<reference evidence="3" key="1">
    <citation type="submission" date="2016-10" db="EMBL/GenBank/DDBJ databases">
        <authorList>
            <person name="Varghese N."/>
        </authorList>
    </citation>
    <scope>NUCLEOTIDE SEQUENCE [LARGE SCALE GENOMIC DNA]</scope>
    <source>
        <strain evidence="3">DSM 21843</strain>
    </source>
</reference>
<dbReference type="STRING" id="79604.AAY81_03550"/>
<dbReference type="PROSITE" id="PS51257">
    <property type="entry name" value="PROKAR_LIPOPROTEIN"/>
    <property type="match status" value="1"/>
</dbReference>
<dbReference type="Pfam" id="PF09084">
    <property type="entry name" value="NMT1"/>
    <property type="match status" value="1"/>
</dbReference>
<proteinExistence type="predicted"/>
<dbReference type="PROSITE" id="PS51318">
    <property type="entry name" value="TAT"/>
    <property type="match status" value="1"/>
</dbReference>
<accession>A0A1H8TU70</accession>
<evidence type="ECO:0000313" key="3">
    <source>
        <dbReference type="Proteomes" id="UP000182975"/>
    </source>
</evidence>
<dbReference type="InterPro" id="IPR019546">
    <property type="entry name" value="TAT_signal_bac_arc"/>
</dbReference>